<evidence type="ECO:0000256" key="5">
    <source>
        <dbReference type="ARBA" id="ARBA00022692"/>
    </source>
</evidence>
<dbReference type="GO" id="GO:0016776">
    <property type="term" value="F:phosphotransferase activity, phosphate group as acceptor"/>
    <property type="evidence" value="ECO:0007669"/>
    <property type="project" value="TreeGrafter"/>
</dbReference>
<evidence type="ECO:0000256" key="1">
    <source>
        <dbReference type="ARBA" id="ARBA00004429"/>
    </source>
</evidence>
<keyword evidence="3" id="KW-0997">Cell inner membrane</keyword>
<dbReference type="GO" id="GO:0005886">
    <property type="term" value="C:plasma membrane"/>
    <property type="evidence" value="ECO:0007669"/>
    <property type="project" value="UniProtKB-SubCell"/>
</dbReference>
<dbReference type="EMBL" id="QXJC01000003">
    <property type="protein sequence ID" value="RID98774.1"/>
    <property type="molecule type" value="Genomic_DNA"/>
</dbReference>
<protein>
    <submittedName>
        <fullName evidence="11">Phosphoethanolamine--lipid A transferase</fullName>
    </submittedName>
</protein>
<evidence type="ECO:0000313" key="12">
    <source>
        <dbReference type="Proteomes" id="UP000266302"/>
    </source>
</evidence>
<sequence length="552" mass="60526">MPTNLTKPRAAHPVTIVLPLAVWLASVCNWPLWRALANTHAAGATAHGWLFFFAFGFLIAAGNTAVLALFAWRWTLKPAGTLLVLFAAFGAYFMLSYGIAIDSSMLQNVFQTDVRETGDLFSWRMLAMVLALAAPPLWWLWRRPLRHASGLRQVMRNTALLLTCVGLVVASILLVFQEFSSTMRNQPQLRYLINPLNTVYALGDLAARPLRMDTHTLLPLGRDAKLGASYAGQAKPPLLVLVVGETGRSGNFGINGYARDTTPQLSARRDLSSARNAWSCGTSTATALPCMFSNLGKTAYEARKSNYENLLDVLQHAGLAVLWLDNQSGCKGICARVPSASTTALKDPQLCTGGECLDPILLVGLDERLAALPAEQRARGTVVVLHQMGSHGPAYAHRSAPALKKFKPECQSNALQECSQAEVVNAYDNSIVETDAFLSDTLHWLERQEPKADTAMIYVADHGESLGENNIYLHGLPYSIAPDVQKHVPWITWLSPAMQARSGVHTDCLQRDLADRHITQDSYFHSVLGLMDVQTSAYQADRDLFSTCRAHS</sequence>
<dbReference type="InterPro" id="IPR058130">
    <property type="entry name" value="PEA_transf_C"/>
</dbReference>
<dbReference type="CDD" id="cd16017">
    <property type="entry name" value="LptA"/>
    <property type="match status" value="1"/>
</dbReference>
<dbReference type="PANTHER" id="PTHR30443:SF0">
    <property type="entry name" value="PHOSPHOETHANOLAMINE TRANSFERASE EPTA"/>
    <property type="match status" value="1"/>
</dbReference>
<dbReference type="Gene3D" id="3.40.720.10">
    <property type="entry name" value="Alkaline Phosphatase, subunit A"/>
    <property type="match status" value="1"/>
</dbReference>
<evidence type="ECO:0000256" key="6">
    <source>
        <dbReference type="ARBA" id="ARBA00022989"/>
    </source>
</evidence>
<dbReference type="Pfam" id="PF08019">
    <property type="entry name" value="EptA_B_N"/>
    <property type="match status" value="1"/>
</dbReference>
<feature type="transmembrane region" description="Helical" evidence="8">
    <location>
        <begin position="48"/>
        <end position="70"/>
    </location>
</feature>
<evidence type="ECO:0000256" key="7">
    <source>
        <dbReference type="ARBA" id="ARBA00023136"/>
    </source>
</evidence>
<evidence type="ECO:0000256" key="4">
    <source>
        <dbReference type="ARBA" id="ARBA00022679"/>
    </source>
</evidence>
<dbReference type="Proteomes" id="UP000266302">
    <property type="component" value="Unassembled WGS sequence"/>
</dbReference>
<proteinExistence type="predicted"/>
<evidence type="ECO:0000313" key="11">
    <source>
        <dbReference type="EMBL" id="RID98774.1"/>
    </source>
</evidence>
<evidence type="ECO:0000259" key="10">
    <source>
        <dbReference type="Pfam" id="PF08019"/>
    </source>
</evidence>
<dbReference type="Pfam" id="PF00884">
    <property type="entry name" value="Sulfatase"/>
    <property type="match status" value="1"/>
</dbReference>
<evidence type="ECO:0000256" key="8">
    <source>
        <dbReference type="SAM" id="Phobius"/>
    </source>
</evidence>
<dbReference type="PANTHER" id="PTHR30443">
    <property type="entry name" value="INNER MEMBRANE PROTEIN"/>
    <property type="match status" value="1"/>
</dbReference>
<evidence type="ECO:0000256" key="3">
    <source>
        <dbReference type="ARBA" id="ARBA00022519"/>
    </source>
</evidence>
<evidence type="ECO:0000259" key="9">
    <source>
        <dbReference type="Pfam" id="PF00884"/>
    </source>
</evidence>
<keyword evidence="4 11" id="KW-0808">Transferase</keyword>
<gene>
    <name evidence="11" type="ORF">D3F03_07460</name>
</gene>
<keyword evidence="2" id="KW-1003">Cell membrane</keyword>
<dbReference type="RefSeq" id="WP_119109436.1">
    <property type="nucleotide sequence ID" value="NZ_QXJC01000003.1"/>
</dbReference>
<evidence type="ECO:0000256" key="2">
    <source>
        <dbReference type="ARBA" id="ARBA00022475"/>
    </source>
</evidence>
<accession>A0A398C8W7</accession>
<comment type="caution">
    <text evidence="11">The sequence shown here is derived from an EMBL/GenBank/DDBJ whole genome shotgun (WGS) entry which is preliminary data.</text>
</comment>
<feature type="transmembrane region" description="Helical" evidence="8">
    <location>
        <begin position="121"/>
        <end position="139"/>
    </location>
</feature>
<keyword evidence="7 8" id="KW-0472">Membrane</keyword>
<dbReference type="SUPFAM" id="SSF53649">
    <property type="entry name" value="Alkaline phosphatase-like"/>
    <property type="match status" value="1"/>
</dbReference>
<dbReference type="NCBIfam" id="NF028537">
    <property type="entry name" value="P_eth_NH2_trans"/>
    <property type="match status" value="1"/>
</dbReference>
<keyword evidence="6 8" id="KW-1133">Transmembrane helix</keyword>
<comment type="subcellular location">
    <subcellularLocation>
        <location evidence="1">Cell inner membrane</location>
        <topology evidence="1">Multi-pass membrane protein</topology>
    </subcellularLocation>
</comment>
<keyword evidence="12" id="KW-1185">Reference proteome</keyword>
<dbReference type="OrthoDB" id="9786870at2"/>
<dbReference type="InterPro" id="IPR000917">
    <property type="entry name" value="Sulfatase_N"/>
</dbReference>
<feature type="transmembrane region" description="Helical" evidence="8">
    <location>
        <begin position="159"/>
        <end position="176"/>
    </location>
</feature>
<dbReference type="AlphaFoldDB" id="A0A398C8W7"/>
<dbReference type="InterPro" id="IPR017850">
    <property type="entry name" value="Alkaline_phosphatase_core_sf"/>
</dbReference>
<feature type="transmembrane region" description="Helical" evidence="8">
    <location>
        <begin position="82"/>
        <end position="101"/>
    </location>
</feature>
<keyword evidence="5 8" id="KW-0812">Transmembrane</keyword>
<name>A0A398C8W7_9BURK</name>
<feature type="transmembrane region" description="Helical" evidence="8">
    <location>
        <begin position="12"/>
        <end position="33"/>
    </location>
</feature>
<feature type="domain" description="Sulfatase N-terminal" evidence="9">
    <location>
        <begin position="237"/>
        <end position="533"/>
    </location>
</feature>
<organism evidence="11 12">
    <name type="scientific">Simplicispira hankyongi</name>
    <dbReference type="NCBI Taxonomy" id="2315688"/>
    <lineage>
        <taxon>Bacteria</taxon>
        <taxon>Pseudomonadati</taxon>
        <taxon>Pseudomonadota</taxon>
        <taxon>Betaproteobacteria</taxon>
        <taxon>Burkholderiales</taxon>
        <taxon>Comamonadaceae</taxon>
        <taxon>Simplicispira</taxon>
    </lineage>
</organism>
<dbReference type="InterPro" id="IPR040423">
    <property type="entry name" value="PEA_transferase"/>
</dbReference>
<dbReference type="GO" id="GO:0009244">
    <property type="term" value="P:lipopolysaccharide core region biosynthetic process"/>
    <property type="evidence" value="ECO:0007669"/>
    <property type="project" value="TreeGrafter"/>
</dbReference>
<reference evidence="11 12" key="1">
    <citation type="submission" date="2018-09" db="EMBL/GenBank/DDBJ databases">
        <title>Draft genome of Simplicispira sp. NY-02.</title>
        <authorList>
            <person name="Im W.T."/>
        </authorList>
    </citation>
    <scope>NUCLEOTIDE SEQUENCE [LARGE SCALE GENOMIC DNA]</scope>
    <source>
        <strain evidence="11 12">NY-02</strain>
    </source>
</reference>
<feature type="domain" description="Phosphoethanolamine transferase N-terminal" evidence="10">
    <location>
        <begin position="61"/>
        <end position="207"/>
    </location>
</feature>
<dbReference type="InterPro" id="IPR012549">
    <property type="entry name" value="EptA-like_N"/>
</dbReference>